<reference evidence="1" key="1">
    <citation type="submission" date="2020-08" db="EMBL/GenBank/DDBJ databases">
        <title>Multicomponent nature underlies the extraordinary mechanical properties of spider dragline silk.</title>
        <authorList>
            <person name="Kono N."/>
            <person name="Nakamura H."/>
            <person name="Mori M."/>
            <person name="Yoshida Y."/>
            <person name="Ohtoshi R."/>
            <person name="Malay A.D."/>
            <person name="Moran D.A.P."/>
            <person name="Tomita M."/>
            <person name="Numata K."/>
            <person name="Arakawa K."/>
        </authorList>
    </citation>
    <scope>NUCLEOTIDE SEQUENCE</scope>
</reference>
<protein>
    <submittedName>
        <fullName evidence="1">Uncharacterized protein</fullName>
    </submittedName>
</protein>
<organism evidence="1 2">
    <name type="scientific">Trichonephila inaurata madagascariensis</name>
    <dbReference type="NCBI Taxonomy" id="2747483"/>
    <lineage>
        <taxon>Eukaryota</taxon>
        <taxon>Metazoa</taxon>
        <taxon>Ecdysozoa</taxon>
        <taxon>Arthropoda</taxon>
        <taxon>Chelicerata</taxon>
        <taxon>Arachnida</taxon>
        <taxon>Araneae</taxon>
        <taxon>Araneomorphae</taxon>
        <taxon>Entelegynae</taxon>
        <taxon>Araneoidea</taxon>
        <taxon>Nephilidae</taxon>
        <taxon>Trichonephila</taxon>
        <taxon>Trichonephila inaurata</taxon>
    </lineage>
</organism>
<comment type="caution">
    <text evidence="1">The sequence shown here is derived from an EMBL/GenBank/DDBJ whole genome shotgun (WGS) entry which is preliminary data.</text>
</comment>
<evidence type="ECO:0000313" key="1">
    <source>
        <dbReference type="EMBL" id="GFY64065.1"/>
    </source>
</evidence>
<dbReference type="AlphaFoldDB" id="A0A8X6Y459"/>
<dbReference type="OrthoDB" id="10397221at2759"/>
<sequence length="85" mass="10139">MIPILRRLNEPFYMVLVHYKTFADFLTQYVLNCHVGTRIEMHGFNCYDFGVVVEFTRTQKGFLYNQEFEDEDADIAHAFMLKYVS</sequence>
<gene>
    <name evidence="1" type="primary">NCL1_51104</name>
    <name evidence="1" type="ORF">TNIN_183981</name>
</gene>
<accession>A0A8X6Y459</accession>
<name>A0A8X6Y459_9ARAC</name>
<dbReference type="Proteomes" id="UP000886998">
    <property type="component" value="Unassembled WGS sequence"/>
</dbReference>
<dbReference type="EMBL" id="BMAV01015058">
    <property type="protein sequence ID" value="GFY64065.1"/>
    <property type="molecule type" value="Genomic_DNA"/>
</dbReference>
<evidence type="ECO:0000313" key="2">
    <source>
        <dbReference type="Proteomes" id="UP000886998"/>
    </source>
</evidence>
<keyword evidence="2" id="KW-1185">Reference proteome</keyword>
<proteinExistence type="predicted"/>